<dbReference type="STRING" id="78410.A0A0P7APQ7"/>
<dbReference type="EMBL" id="LKCW01000369">
    <property type="protein sequence ID" value="KPM34255.1"/>
    <property type="molecule type" value="Genomic_DNA"/>
</dbReference>
<reference evidence="2 3" key="1">
    <citation type="submission" date="2015-09" db="EMBL/GenBank/DDBJ databases">
        <title>Draft genome of a European isolate of the apple canker pathogen Neonectria ditissima.</title>
        <authorList>
            <person name="Gomez-Cortecero A."/>
            <person name="Harrison R.J."/>
            <person name="Armitage A.D."/>
        </authorList>
    </citation>
    <scope>NUCLEOTIDE SEQUENCE [LARGE SCALE GENOMIC DNA]</scope>
    <source>
        <strain evidence="2 3">R09/05</strain>
    </source>
</reference>
<feature type="transmembrane region" description="Helical" evidence="1">
    <location>
        <begin position="12"/>
        <end position="31"/>
    </location>
</feature>
<accession>A0A0P7APQ7</accession>
<comment type="caution">
    <text evidence="2">The sequence shown here is derived from an EMBL/GenBank/DDBJ whole genome shotgun (WGS) entry which is preliminary data.</text>
</comment>
<evidence type="ECO:0000256" key="1">
    <source>
        <dbReference type="SAM" id="Phobius"/>
    </source>
</evidence>
<keyword evidence="1" id="KW-1133">Transmembrane helix</keyword>
<dbReference type="Proteomes" id="UP000050424">
    <property type="component" value="Unassembled WGS sequence"/>
</dbReference>
<evidence type="ECO:0000313" key="3">
    <source>
        <dbReference type="Proteomes" id="UP000050424"/>
    </source>
</evidence>
<sequence length="402" mass="46300">MDHHLVALLPYRGFLIPAVLLVVVSGVLYYVRLTSSTGRRIAASEKTKLPYANSNKPAEPFKMPVPAPYPNWSIETTKPLPYRAFRYGPKYNVTMGLRSIQPQEWIELDNQFPKYHAEKKARIAERGKKCVDTHPDAYPAAMELLQELADYLPARYPSLYRRTPVGLDNLWSGESFNIVETPLREDPMAICARLVQDDLAIMIERPDGQYYLLAGAILLAGFWRLTDKYGMSLSRIHTSADVPHYREKLETGMLKFFRRLKCDSFFTRNNYFIQVDDALAWSWSIGGEDDATVSWSTAQEDKPIDNHYFRSERQSLRRLPKTGAVVFTVRTYFMPVTEMAREDYVPGRLASAVRSWDGAVSVYKGREKYGTVLLDYLDAEHEKQVENGLKLDKEDQVRKYPW</sequence>
<proteinExistence type="predicted"/>
<protein>
    <recommendedName>
        <fullName evidence="4">Alpha-1,2-mannosyltransferase</fullName>
    </recommendedName>
</protein>
<name>A0A0P7APQ7_9HYPO</name>
<gene>
    <name evidence="2" type="ORF">AK830_g12312</name>
</gene>
<dbReference type="AlphaFoldDB" id="A0A0P7APQ7"/>
<evidence type="ECO:0000313" key="2">
    <source>
        <dbReference type="EMBL" id="KPM34255.1"/>
    </source>
</evidence>
<evidence type="ECO:0008006" key="4">
    <source>
        <dbReference type="Google" id="ProtNLM"/>
    </source>
</evidence>
<organism evidence="2 3">
    <name type="scientific">Neonectria ditissima</name>
    <dbReference type="NCBI Taxonomy" id="78410"/>
    <lineage>
        <taxon>Eukaryota</taxon>
        <taxon>Fungi</taxon>
        <taxon>Dikarya</taxon>
        <taxon>Ascomycota</taxon>
        <taxon>Pezizomycotina</taxon>
        <taxon>Sordariomycetes</taxon>
        <taxon>Hypocreomycetidae</taxon>
        <taxon>Hypocreales</taxon>
        <taxon>Nectriaceae</taxon>
        <taxon>Neonectria</taxon>
    </lineage>
</organism>
<keyword evidence="1" id="KW-0812">Transmembrane</keyword>
<dbReference type="InterPro" id="IPR021848">
    <property type="entry name" value="HODM_asu-like"/>
</dbReference>
<keyword evidence="3" id="KW-1185">Reference proteome</keyword>
<dbReference type="OrthoDB" id="497541at2759"/>
<keyword evidence="1" id="KW-0472">Membrane</keyword>
<dbReference type="Pfam" id="PF11927">
    <property type="entry name" value="HODM_asu-like"/>
    <property type="match status" value="1"/>
</dbReference>